<accession>A0ABX6RDK3</accession>
<reference evidence="1 2" key="1">
    <citation type="submission" date="2020-08" db="EMBL/GenBank/DDBJ databases">
        <title>Streptomycin resistant and MDR strain, P. mexicana.</title>
        <authorList>
            <person name="Ganesh-kumar S."/>
            <person name="Zhe T."/>
            <person name="Yu Z."/>
            <person name="Min Y."/>
        </authorList>
    </citation>
    <scope>NUCLEOTIDE SEQUENCE [LARGE SCALE GENOMIC DNA]</scope>
    <source>
        <strain evidence="1 2">GTZY</strain>
    </source>
</reference>
<dbReference type="Proteomes" id="UP000515506">
    <property type="component" value="Chromosome"/>
</dbReference>
<evidence type="ECO:0000313" key="1">
    <source>
        <dbReference type="EMBL" id="QND81333.1"/>
    </source>
</evidence>
<evidence type="ECO:0000313" key="2">
    <source>
        <dbReference type="Proteomes" id="UP000515506"/>
    </source>
</evidence>
<gene>
    <name evidence="1" type="ORF">H4W19_06110</name>
</gene>
<name>A0ABX6RDK3_PSEMX</name>
<sequence>MNTPKVGKIYIFVRKHGDGFEHTEFVRDEDSAGFAADGSYHVHENHPGAWRDALAALVGLGFLELSEAKASGLVPSSWEPSRETLVLKHGQAAIAREA</sequence>
<dbReference type="RefSeq" id="WP_185896440.1">
    <property type="nucleotide sequence ID" value="NZ_CP060028.1"/>
</dbReference>
<protein>
    <submittedName>
        <fullName evidence="1">Uncharacterized protein</fullName>
    </submittedName>
</protein>
<organism evidence="1 2">
    <name type="scientific">Pseudoxanthomonas mexicana</name>
    <dbReference type="NCBI Taxonomy" id="128785"/>
    <lineage>
        <taxon>Bacteria</taxon>
        <taxon>Pseudomonadati</taxon>
        <taxon>Pseudomonadota</taxon>
        <taxon>Gammaproteobacteria</taxon>
        <taxon>Lysobacterales</taxon>
        <taxon>Lysobacteraceae</taxon>
        <taxon>Pseudoxanthomonas</taxon>
    </lineage>
</organism>
<keyword evidence="2" id="KW-1185">Reference proteome</keyword>
<dbReference type="EMBL" id="CP060028">
    <property type="protein sequence ID" value="QND81333.1"/>
    <property type="molecule type" value="Genomic_DNA"/>
</dbReference>
<proteinExistence type="predicted"/>